<sequence>MGPALRWHVMSSTTAGRQTSAGSEIECQTELRAGVLRRRIVYGVFEDTYASIDFLRKRCESLEFLSSRK</sequence>
<dbReference type="EMBL" id="JXTB01000329">
    <property type="protein sequence ID" value="PON45471.1"/>
    <property type="molecule type" value="Genomic_DNA"/>
</dbReference>
<evidence type="ECO:0000313" key="1">
    <source>
        <dbReference type="EMBL" id="PON45471.1"/>
    </source>
</evidence>
<evidence type="ECO:0000313" key="2">
    <source>
        <dbReference type="Proteomes" id="UP000237105"/>
    </source>
</evidence>
<dbReference type="AlphaFoldDB" id="A0A2P5B9L9"/>
<dbReference type="Proteomes" id="UP000237105">
    <property type="component" value="Unassembled WGS sequence"/>
</dbReference>
<dbReference type="OrthoDB" id="10295122at2759"/>
<keyword evidence="2" id="KW-1185">Reference proteome</keyword>
<comment type="caution">
    <text evidence="1">The sequence shown here is derived from an EMBL/GenBank/DDBJ whole genome shotgun (WGS) entry which is preliminary data.</text>
</comment>
<accession>A0A2P5B9L9</accession>
<organism evidence="1 2">
    <name type="scientific">Parasponia andersonii</name>
    <name type="common">Sponia andersonii</name>
    <dbReference type="NCBI Taxonomy" id="3476"/>
    <lineage>
        <taxon>Eukaryota</taxon>
        <taxon>Viridiplantae</taxon>
        <taxon>Streptophyta</taxon>
        <taxon>Embryophyta</taxon>
        <taxon>Tracheophyta</taxon>
        <taxon>Spermatophyta</taxon>
        <taxon>Magnoliopsida</taxon>
        <taxon>eudicotyledons</taxon>
        <taxon>Gunneridae</taxon>
        <taxon>Pentapetalae</taxon>
        <taxon>rosids</taxon>
        <taxon>fabids</taxon>
        <taxon>Rosales</taxon>
        <taxon>Cannabaceae</taxon>
        <taxon>Parasponia</taxon>
    </lineage>
</organism>
<protein>
    <submittedName>
        <fullName evidence="1">Uncharacterized protein</fullName>
    </submittedName>
</protein>
<reference evidence="2" key="1">
    <citation type="submission" date="2016-06" db="EMBL/GenBank/DDBJ databases">
        <title>Parallel loss of symbiosis genes in relatives of nitrogen-fixing non-legume Parasponia.</title>
        <authorList>
            <person name="Van Velzen R."/>
            <person name="Holmer R."/>
            <person name="Bu F."/>
            <person name="Rutten L."/>
            <person name="Van Zeijl A."/>
            <person name="Liu W."/>
            <person name="Santuari L."/>
            <person name="Cao Q."/>
            <person name="Sharma T."/>
            <person name="Shen D."/>
            <person name="Roswanjaya Y."/>
            <person name="Wardhani T."/>
            <person name="Kalhor M.S."/>
            <person name="Jansen J."/>
            <person name="Van den Hoogen J."/>
            <person name="Gungor B."/>
            <person name="Hartog M."/>
            <person name="Hontelez J."/>
            <person name="Verver J."/>
            <person name="Yang W.-C."/>
            <person name="Schijlen E."/>
            <person name="Repin R."/>
            <person name="Schilthuizen M."/>
            <person name="Schranz E."/>
            <person name="Heidstra R."/>
            <person name="Miyata K."/>
            <person name="Fedorova E."/>
            <person name="Kohlen W."/>
            <person name="Bisseling T."/>
            <person name="Smit S."/>
            <person name="Geurts R."/>
        </authorList>
    </citation>
    <scope>NUCLEOTIDE SEQUENCE [LARGE SCALE GENOMIC DNA]</scope>
    <source>
        <strain evidence="2">cv. WU1-14</strain>
    </source>
</reference>
<proteinExistence type="predicted"/>
<name>A0A2P5B9L9_PARAD</name>
<gene>
    <name evidence="1" type="ORF">PanWU01x14_258340</name>
</gene>